<feature type="non-terminal residue" evidence="2">
    <location>
        <position position="1"/>
    </location>
</feature>
<evidence type="ECO:0000313" key="2">
    <source>
        <dbReference type="EMBL" id="CAE7178999.1"/>
    </source>
</evidence>
<feature type="region of interest" description="Disordered" evidence="1">
    <location>
        <begin position="1"/>
        <end position="58"/>
    </location>
</feature>
<comment type="caution">
    <text evidence="2">The sequence shown here is derived from an EMBL/GenBank/DDBJ whole genome shotgun (WGS) entry which is preliminary data.</text>
</comment>
<sequence>ADSLLQAHVAETDPDGRGSGSTAKASGCQSQSEAEIPDGEGELAQDPQALQETDGQEKEPWRRLCLKENVLVQNYTNLRELTEAILGEARDPGVYTFKQQQRKGSLQCLAWCKPAACLDCSREVMACYSGNNLEILARGKRGTLQKPTGGALFTVAEVFAIEKHMQEGGQMTAPQVRQALKKEKLALRCTARQLANIM</sequence>
<gene>
    <name evidence="2" type="ORF">SPIL2461_LOCUS994</name>
</gene>
<evidence type="ECO:0000256" key="1">
    <source>
        <dbReference type="SAM" id="MobiDB-lite"/>
    </source>
</evidence>
<keyword evidence="3" id="KW-1185">Reference proteome</keyword>
<name>A0A812IZP6_SYMPI</name>
<feature type="compositionally biased region" description="Polar residues" evidence="1">
    <location>
        <begin position="20"/>
        <end position="33"/>
    </location>
</feature>
<dbReference type="Proteomes" id="UP000649617">
    <property type="component" value="Unassembled WGS sequence"/>
</dbReference>
<proteinExistence type="predicted"/>
<protein>
    <submittedName>
        <fullName evidence="2">Uncharacterized protein</fullName>
    </submittedName>
</protein>
<dbReference type="EMBL" id="CAJNIZ010000942">
    <property type="protein sequence ID" value="CAE7178999.1"/>
    <property type="molecule type" value="Genomic_DNA"/>
</dbReference>
<organism evidence="2 3">
    <name type="scientific">Symbiodinium pilosum</name>
    <name type="common">Dinoflagellate</name>
    <dbReference type="NCBI Taxonomy" id="2952"/>
    <lineage>
        <taxon>Eukaryota</taxon>
        <taxon>Sar</taxon>
        <taxon>Alveolata</taxon>
        <taxon>Dinophyceae</taxon>
        <taxon>Suessiales</taxon>
        <taxon>Symbiodiniaceae</taxon>
        <taxon>Symbiodinium</taxon>
    </lineage>
</organism>
<reference evidence="2" key="1">
    <citation type="submission" date="2021-02" db="EMBL/GenBank/DDBJ databases">
        <authorList>
            <person name="Dougan E. K."/>
            <person name="Rhodes N."/>
            <person name="Thang M."/>
            <person name="Chan C."/>
        </authorList>
    </citation>
    <scope>NUCLEOTIDE SEQUENCE</scope>
</reference>
<evidence type="ECO:0000313" key="3">
    <source>
        <dbReference type="Proteomes" id="UP000649617"/>
    </source>
</evidence>
<dbReference type="AlphaFoldDB" id="A0A812IZP6"/>
<accession>A0A812IZP6</accession>